<gene>
    <name evidence="1" type="ORF">RBATCC27255_01868</name>
</gene>
<accession>A0A2N0UJ44</accession>
<organism evidence="1 2">
    <name type="scientific">Ruminococcus bromii</name>
    <dbReference type="NCBI Taxonomy" id="40518"/>
    <lineage>
        <taxon>Bacteria</taxon>
        <taxon>Bacillati</taxon>
        <taxon>Bacillota</taxon>
        <taxon>Clostridia</taxon>
        <taxon>Eubacteriales</taxon>
        <taxon>Oscillospiraceae</taxon>
        <taxon>Ruminococcus</taxon>
    </lineage>
</organism>
<dbReference type="Proteomes" id="UP000233425">
    <property type="component" value="Unassembled WGS sequence"/>
</dbReference>
<dbReference type="AlphaFoldDB" id="A0A2N0UJ44"/>
<sequence>MICILQTVCPTVIFNFPFSTFNFKKLPFGHNMLFDIYKLSALCTSEEKYSAFSVKTLPRKQRMCCPQAAKRIFRVLYSAISAGSLILVQYDVLFLPVFLSRILPNTGDEIQIDNLQFACFLLYDHTAVINFFYQSLYAAVI</sequence>
<name>A0A2N0UJ44_9FIRM</name>
<evidence type="ECO:0000313" key="1">
    <source>
        <dbReference type="EMBL" id="PKD27001.1"/>
    </source>
</evidence>
<dbReference type="EMBL" id="NNSR01000073">
    <property type="protein sequence ID" value="PKD27001.1"/>
    <property type="molecule type" value="Genomic_DNA"/>
</dbReference>
<proteinExistence type="predicted"/>
<keyword evidence="2" id="KW-1185">Reference proteome</keyword>
<reference evidence="1" key="1">
    <citation type="journal article" date="2018" name="Environ. Microbiol.">
        <title>Sporulation capability and amylosome conservation among diverse human colonic and rumen isolates of the keystone starch-degrader Ruminococcus bromii.</title>
        <authorList>
            <person name="Mukhopadhya I."/>
            <person name="Morais S."/>
            <person name="Laverde-Gomez J."/>
            <person name="Sheridan P.O."/>
            <person name="Walker A.W."/>
            <person name="Kelly W."/>
            <person name="Klieve A.V."/>
            <person name="Ouwerkerk D."/>
            <person name="Duncan S.H."/>
            <person name="Louis P."/>
            <person name="Koropatkin N."/>
            <person name="Cockburn D."/>
            <person name="Kibler R."/>
            <person name="Cooper P.J."/>
            <person name="Sandoval C."/>
            <person name="Crost E."/>
            <person name="Juge N."/>
            <person name="Bayer E.A."/>
            <person name="Flint H.J."/>
        </authorList>
    </citation>
    <scope>NUCLEOTIDE SEQUENCE [LARGE SCALE GENOMIC DNA]</scope>
    <source>
        <strain evidence="1">ATCC 27255</strain>
    </source>
</reference>
<protein>
    <submittedName>
        <fullName evidence="1">Uncharacterized protein</fullName>
    </submittedName>
</protein>
<evidence type="ECO:0000313" key="2">
    <source>
        <dbReference type="Proteomes" id="UP000233425"/>
    </source>
</evidence>
<comment type="caution">
    <text evidence="1">The sequence shown here is derived from an EMBL/GenBank/DDBJ whole genome shotgun (WGS) entry which is preliminary data.</text>
</comment>